<protein>
    <submittedName>
        <fullName evidence="1">Uncharacterized protein</fullName>
    </submittedName>
</protein>
<dbReference type="AlphaFoldDB" id="A0A0F2M7Z5"/>
<comment type="caution">
    <text evidence="1">The sequence shown here is derived from an EMBL/GenBank/DDBJ whole genome shotgun (WGS) entry which is preliminary data.</text>
</comment>
<evidence type="ECO:0000313" key="2">
    <source>
        <dbReference type="Proteomes" id="UP000033710"/>
    </source>
</evidence>
<proteinExistence type="predicted"/>
<dbReference type="EMBL" id="AXCR01000007">
    <property type="protein sequence ID" value="KJR85204.1"/>
    <property type="molecule type" value="Genomic_DNA"/>
</dbReference>
<dbReference type="KEGG" id="ssck:SPSK_10936"/>
<reference evidence="1 2" key="1">
    <citation type="journal article" date="2014" name="BMC Genomics">
        <title>Comparative genomics of the major fungal agents of human and animal Sporotrichosis: Sporothrix schenckii and Sporothrix brasiliensis.</title>
        <authorList>
            <person name="Teixeira M.M."/>
            <person name="de Almeida L.G."/>
            <person name="Kubitschek-Barreira P."/>
            <person name="Alves F.L."/>
            <person name="Kioshima E.S."/>
            <person name="Abadio A.K."/>
            <person name="Fernandes L."/>
            <person name="Derengowski L.S."/>
            <person name="Ferreira K.S."/>
            <person name="Souza R.C."/>
            <person name="Ruiz J.C."/>
            <person name="de Andrade N.C."/>
            <person name="Paes H.C."/>
            <person name="Nicola A.M."/>
            <person name="Albuquerque P."/>
            <person name="Gerber A.L."/>
            <person name="Martins V.P."/>
            <person name="Peconick L.D."/>
            <person name="Neto A.V."/>
            <person name="Chaucanez C.B."/>
            <person name="Silva P.A."/>
            <person name="Cunha O.L."/>
            <person name="de Oliveira F.F."/>
            <person name="dos Santos T.C."/>
            <person name="Barros A.L."/>
            <person name="Soares M.A."/>
            <person name="de Oliveira L.M."/>
            <person name="Marini M.M."/>
            <person name="Villalobos-Duno H."/>
            <person name="Cunha M.M."/>
            <person name="de Hoog S."/>
            <person name="da Silveira J.F."/>
            <person name="Henrissat B."/>
            <person name="Nino-Vega G.A."/>
            <person name="Cisalpino P.S."/>
            <person name="Mora-Montes H.M."/>
            <person name="Almeida S.R."/>
            <person name="Stajich J.E."/>
            <person name="Lopes-Bezerra L.M."/>
            <person name="Vasconcelos A.T."/>
            <person name="Felipe M.S."/>
        </authorList>
    </citation>
    <scope>NUCLEOTIDE SEQUENCE [LARGE SCALE GENOMIC DNA]</scope>
    <source>
        <strain evidence="1 2">1099-18</strain>
    </source>
</reference>
<accession>A0A0F2M7Z5</accession>
<evidence type="ECO:0000313" key="1">
    <source>
        <dbReference type="EMBL" id="KJR85204.1"/>
    </source>
</evidence>
<dbReference type="VEuPathDB" id="FungiDB:SPSK_10936"/>
<dbReference type="Proteomes" id="UP000033710">
    <property type="component" value="Unassembled WGS sequence"/>
</dbReference>
<name>A0A0F2M7Z5_SPOSC</name>
<sequence>MPVWLPEKGKQPSTSPRQLAMWYGILSLPCFFTFSHPSPSLHRDSTDASGMGGRGNNWFARLLGDYVLQRAGRGGMGQEAMHH</sequence>
<reference evidence="1 2" key="2">
    <citation type="journal article" date="2015" name="Eukaryot. Cell">
        <title>Asexual propagation of a virulent clone complex in a human and feline outbreak of sporotrichosis.</title>
        <authorList>
            <person name="Teixeira Mde M."/>
            <person name="Rodrigues A.M."/>
            <person name="Tsui C.K."/>
            <person name="de Almeida L.G."/>
            <person name="Van Diepeningen A.D."/>
            <person name="van den Ende B.G."/>
            <person name="Fernandes G.F."/>
            <person name="Kano R."/>
            <person name="Hamelin R.C."/>
            <person name="Lopes-Bezerra L.M."/>
            <person name="Vasconcelos A.T."/>
            <person name="de Hoog S."/>
            <person name="de Camargo Z.P."/>
            <person name="Felipe M.S."/>
        </authorList>
    </citation>
    <scope>NUCLEOTIDE SEQUENCE [LARGE SCALE GENOMIC DNA]</scope>
    <source>
        <strain evidence="1 2">1099-18</strain>
    </source>
</reference>
<gene>
    <name evidence="1" type="ORF">SPSK_10936</name>
</gene>
<organism evidence="1 2">
    <name type="scientific">Sporothrix schenckii 1099-18</name>
    <dbReference type="NCBI Taxonomy" id="1397361"/>
    <lineage>
        <taxon>Eukaryota</taxon>
        <taxon>Fungi</taxon>
        <taxon>Dikarya</taxon>
        <taxon>Ascomycota</taxon>
        <taxon>Pezizomycotina</taxon>
        <taxon>Sordariomycetes</taxon>
        <taxon>Sordariomycetidae</taxon>
        <taxon>Ophiostomatales</taxon>
        <taxon>Ophiostomataceae</taxon>
        <taxon>Sporothrix</taxon>
    </lineage>
</organism>
<dbReference type="GeneID" id="27672444"/>
<dbReference type="RefSeq" id="XP_016587880.1">
    <property type="nucleotide sequence ID" value="XM_016737167.1"/>
</dbReference>